<dbReference type="InterPro" id="IPR037294">
    <property type="entry name" value="ABC_BtuC-like"/>
</dbReference>
<comment type="similarity">
    <text evidence="2 8">Belongs to the ABC-3 integral membrane protein family.</text>
</comment>
<evidence type="ECO:0000256" key="9">
    <source>
        <dbReference type="SAM" id="Phobius"/>
    </source>
</evidence>
<evidence type="ECO:0000256" key="2">
    <source>
        <dbReference type="ARBA" id="ARBA00008034"/>
    </source>
</evidence>
<accession>A0ABD6Z1Z7</accession>
<dbReference type="Pfam" id="PF00950">
    <property type="entry name" value="ABC-3"/>
    <property type="match status" value="1"/>
</dbReference>
<feature type="transmembrane region" description="Helical" evidence="9">
    <location>
        <begin position="96"/>
        <end position="115"/>
    </location>
</feature>
<feature type="transmembrane region" description="Helical" evidence="9">
    <location>
        <begin position="12"/>
        <end position="34"/>
    </location>
</feature>
<keyword evidence="7 9" id="KW-0472">Membrane</keyword>
<keyword evidence="3 8" id="KW-0813">Transport</keyword>
<dbReference type="PANTHER" id="PTHR30477">
    <property type="entry name" value="ABC-TRANSPORTER METAL-BINDING PROTEIN"/>
    <property type="match status" value="1"/>
</dbReference>
<evidence type="ECO:0000313" key="10">
    <source>
        <dbReference type="EMBL" id="QGN29556.1"/>
    </source>
</evidence>
<dbReference type="Gene3D" id="1.10.3470.10">
    <property type="entry name" value="ABC transporter involved in vitamin B12 uptake, BtuC"/>
    <property type="match status" value="1"/>
</dbReference>
<evidence type="ECO:0000256" key="1">
    <source>
        <dbReference type="ARBA" id="ARBA00004651"/>
    </source>
</evidence>
<reference evidence="10 11" key="1">
    <citation type="submission" date="2019-11" db="EMBL/GenBank/DDBJ databases">
        <title>Detection and genome characteristic of a blood enterococcus casselifavus isolate from Zhengzhou,china.</title>
        <authorList>
            <person name="Wen P."/>
        </authorList>
    </citation>
    <scope>NUCLEOTIDE SEQUENCE [LARGE SCALE GENOMIC DNA]</scope>
    <source>
        <strain evidence="10 11">EC291</strain>
    </source>
</reference>
<organism evidence="10 11">
    <name type="scientific">Enterococcus casseliflavus</name>
    <name type="common">Enterococcus flavescens</name>
    <dbReference type="NCBI Taxonomy" id="37734"/>
    <lineage>
        <taxon>Bacteria</taxon>
        <taxon>Bacillati</taxon>
        <taxon>Bacillota</taxon>
        <taxon>Bacilli</taxon>
        <taxon>Lactobacillales</taxon>
        <taxon>Enterococcaceae</taxon>
        <taxon>Enterococcus</taxon>
    </lineage>
</organism>
<comment type="subcellular location">
    <subcellularLocation>
        <location evidence="1 8">Cell membrane</location>
        <topology evidence="1 8">Multi-pass membrane protein</topology>
    </subcellularLocation>
</comment>
<evidence type="ECO:0000256" key="8">
    <source>
        <dbReference type="RuleBase" id="RU003943"/>
    </source>
</evidence>
<keyword evidence="4" id="KW-1003">Cell membrane</keyword>
<feature type="transmembrane region" description="Helical" evidence="9">
    <location>
        <begin position="261"/>
        <end position="281"/>
    </location>
</feature>
<evidence type="ECO:0000256" key="5">
    <source>
        <dbReference type="ARBA" id="ARBA00022692"/>
    </source>
</evidence>
<feature type="transmembrane region" description="Helical" evidence="9">
    <location>
        <begin position="65"/>
        <end position="84"/>
    </location>
</feature>
<name>A0ABD6Z1Z7_ENTCA</name>
<keyword evidence="6 9" id="KW-1133">Transmembrane helix</keyword>
<dbReference type="AlphaFoldDB" id="A0ABD6Z1Z7"/>
<evidence type="ECO:0000256" key="7">
    <source>
        <dbReference type="ARBA" id="ARBA00023136"/>
    </source>
</evidence>
<evidence type="ECO:0000256" key="6">
    <source>
        <dbReference type="ARBA" id="ARBA00022989"/>
    </source>
</evidence>
<feature type="transmembrane region" description="Helical" evidence="9">
    <location>
        <begin position="231"/>
        <end position="249"/>
    </location>
</feature>
<dbReference type="CDD" id="cd06550">
    <property type="entry name" value="TM_ABC_iron-siderophores_like"/>
    <property type="match status" value="1"/>
</dbReference>
<dbReference type="InterPro" id="IPR001626">
    <property type="entry name" value="ABC_TroCD"/>
</dbReference>
<gene>
    <name evidence="10" type="ORF">GFU50_08545</name>
</gene>
<dbReference type="EMBL" id="CP046123">
    <property type="protein sequence ID" value="QGN29556.1"/>
    <property type="molecule type" value="Genomic_DNA"/>
</dbReference>
<feature type="transmembrane region" description="Helical" evidence="9">
    <location>
        <begin position="39"/>
        <end position="59"/>
    </location>
</feature>
<sequence length="288" mass="31176">MVSDVLFDVNFWVIAAGTIVLGSVSGMVGTISVLKGQSLIGDAIGHSTFAGIVISFMLFQQRDPWLLALGAFVAGVVAFKIVQVIKSHSKIKLDSLLALVLSSFFGLGMVLKSYIQGNPKYLNASQSGLQNYIFGQASYIMKSDLKLIVLISLVSFFLLMWFYQPLKIFIFDEEFACSLGLRKNFYNGLILIMTTLMIAVGLKAVGSILISSMLIAPAICGLNWSQRFDRVLLIAGLVGGSSAFIGSLMSSTIKNMPTGPAIILVMSGIALVAIIFTQARLKKIVRRE</sequence>
<dbReference type="PANTHER" id="PTHR30477:SF3">
    <property type="entry name" value="METAL TRANSPORT SYSTEM MEMBRANE PROTEIN CT_069-RELATED"/>
    <property type="match status" value="1"/>
</dbReference>
<feature type="transmembrane region" description="Helical" evidence="9">
    <location>
        <begin position="145"/>
        <end position="163"/>
    </location>
</feature>
<evidence type="ECO:0000256" key="4">
    <source>
        <dbReference type="ARBA" id="ARBA00022475"/>
    </source>
</evidence>
<proteinExistence type="inferred from homology"/>
<evidence type="ECO:0000256" key="3">
    <source>
        <dbReference type="ARBA" id="ARBA00022448"/>
    </source>
</evidence>
<dbReference type="RefSeq" id="WP_154694482.1">
    <property type="nucleotide sequence ID" value="NZ_CP046123.1"/>
</dbReference>
<dbReference type="SUPFAM" id="SSF81345">
    <property type="entry name" value="ABC transporter involved in vitamin B12 uptake, BtuC"/>
    <property type="match status" value="1"/>
</dbReference>
<feature type="transmembrane region" description="Helical" evidence="9">
    <location>
        <begin position="184"/>
        <end position="202"/>
    </location>
</feature>
<protein>
    <submittedName>
        <fullName evidence="10">Iron chelate uptake ABC transporter family permease subunit</fullName>
    </submittedName>
</protein>
<evidence type="ECO:0000313" key="11">
    <source>
        <dbReference type="Proteomes" id="UP000422837"/>
    </source>
</evidence>
<dbReference type="Proteomes" id="UP000422837">
    <property type="component" value="Chromosome"/>
</dbReference>
<dbReference type="GO" id="GO:0005886">
    <property type="term" value="C:plasma membrane"/>
    <property type="evidence" value="ECO:0007669"/>
    <property type="project" value="UniProtKB-SubCell"/>
</dbReference>
<keyword evidence="5 8" id="KW-0812">Transmembrane</keyword>